<dbReference type="EMBL" id="LR590484">
    <property type="protein sequence ID" value="VTR38501.1"/>
    <property type="molecule type" value="Genomic_DNA"/>
</dbReference>
<dbReference type="GeneID" id="78462773"/>
<keyword evidence="1" id="KW-0732">Signal</keyword>
<feature type="signal peptide" evidence="1">
    <location>
        <begin position="1"/>
        <end position="23"/>
    </location>
</feature>
<dbReference type="Proteomes" id="UP000308196">
    <property type="component" value="Chromosome"/>
</dbReference>
<evidence type="ECO:0000313" key="4">
    <source>
        <dbReference type="Proteomes" id="UP000308196"/>
    </source>
</evidence>
<feature type="chain" id="PRO_5020745166" description="PKD domain-containing protein" evidence="1">
    <location>
        <begin position="24"/>
        <end position="480"/>
    </location>
</feature>
<gene>
    <name evidence="2" type="ORF">ABTW24_12335</name>
    <name evidence="3" type="ORF">NCTC11429_02041</name>
</gene>
<evidence type="ECO:0000313" key="3">
    <source>
        <dbReference type="EMBL" id="VTR38501.1"/>
    </source>
</evidence>
<proteinExistence type="predicted"/>
<reference evidence="3 4" key="1">
    <citation type="submission" date="2019-05" db="EMBL/GenBank/DDBJ databases">
        <authorList>
            <consortium name="Pathogen Informatics"/>
        </authorList>
    </citation>
    <scope>NUCLEOTIDE SEQUENCE [LARGE SCALE GENOMIC DNA]</scope>
    <source>
        <strain evidence="3 4">NCTC11429</strain>
    </source>
</reference>
<evidence type="ECO:0000256" key="1">
    <source>
        <dbReference type="SAM" id="SignalP"/>
    </source>
</evidence>
<keyword evidence="5" id="KW-1185">Reference proteome</keyword>
<name>A0A4U9V783_9SPHI</name>
<dbReference type="STRING" id="1123265.GCA_000686625_00909"/>
<evidence type="ECO:0000313" key="5">
    <source>
        <dbReference type="Proteomes" id="UP001566204"/>
    </source>
</evidence>
<dbReference type="AlphaFoldDB" id="A0A4U9V783"/>
<dbReference type="KEGG" id="stha:NCTC11429_02041"/>
<dbReference type="Proteomes" id="UP001566204">
    <property type="component" value="Unassembled WGS sequence"/>
</dbReference>
<sequence length="480" mass="53163">MKKRSRLTWGAFSCLCISILAVAPSCKKNTKLPDESIEKTHAVKFKIKDFETVVTPLKTQSGHSKLAANSQNDNKEQLLYHWDFDNSSAAPTAALDDAALIDYNNGKTDYGFVAGWPNTGKAISFKGAKEILIKIPASGIRALSQLSFDANSSGTGPRALVLSYSTDRGNTFRPLTDTLHYPIDLTTTAKFSITQSLAAVELSATASYWLKIALFEGNRPVGNSYNENTGTFKMDNLKIIGATDESILPSKLYYHIFDAGTKMLVKSGSLSAKESFDVALPTGAYYFSLIVKNSTDPLIFPSTINDIRSLAVSNPFHEQLAEIFAARDTFEVKESIDRVLTVDRIYSEIKFESLDSEDLSRIDSIHIRQLHAAFQYYPFASAANDKQDQTVLRLVPGFSVTNKTFRFHQFMGDIAQDVPIKYELTLFKDGAAVRVFELGSAIRNNVQILFRGKLLEGVGASQGFQVVKNEKWRDAVVVDY</sequence>
<evidence type="ECO:0008006" key="6">
    <source>
        <dbReference type="Google" id="ProtNLM"/>
    </source>
</evidence>
<evidence type="ECO:0000313" key="2">
    <source>
        <dbReference type="EMBL" id="MEZ0452385.1"/>
    </source>
</evidence>
<dbReference type="RefSeq" id="WP_028071905.1">
    <property type="nucleotide sequence ID" value="NZ_CP141191.1"/>
</dbReference>
<organism evidence="3 4">
    <name type="scientific">Sphingobacterium thalpophilum</name>
    <dbReference type="NCBI Taxonomy" id="259"/>
    <lineage>
        <taxon>Bacteria</taxon>
        <taxon>Pseudomonadati</taxon>
        <taxon>Bacteroidota</taxon>
        <taxon>Sphingobacteriia</taxon>
        <taxon>Sphingobacteriales</taxon>
        <taxon>Sphingobacteriaceae</taxon>
        <taxon>Sphingobacterium</taxon>
    </lineage>
</organism>
<protein>
    <recommendedName>
        <fullName evidence="6">PKD domain-containing protein</fullName>
    </recommendedName>
</protein>
<dbReference type="EMBL" id="JBEOQB010000003">
    <property type="protein sequence ID" value="MEZ0452385.1"/>
    <property type="molecule type" value="Genomic_DNA"/>
</dbReference>
<accession>A0A4U9V783</accession>
<reference evidence="2 5" key="2">
    <citation type="submission" date="2024-06" db="EMBL/GenBank/DDBJ databases">
        <title>Soil Sphingobacterium thalpophilum.</title>
        <authorList>
            <person name="Yang J."/>
            <person name="Li J."/>
        </authorList>
    </citation>
    <scope>NUCLEOTIDE SEQUENCE [LARGE SCALE GENOMIC DNA]</scope>
    <source>
        <strain evidence="2 5">22g91tb</strain>
    </source>
</reference>